<reference evidence="2 3" key="2">
    <citation type="journal article" date="2018" name="Int. J. Syst. Evol. Microbiol.">
        <title>Marinobacterium aestuarii sp. nov., a benzene-degrading marine bacterium isolated from estuary sediment.</title>
        <authorList>
            <person name="Bae S.S."/>
            <person name="Jung J."/>
            <person name="Chung D."/>
            <person name="Baek K."/>
        </authorList>
    </citation>
    <scope>NUCLEOTIDE SEQUENCE [LARGE SCALE GENOMIC DNA]</scope>
    <source>
        <strain evidence="2 3">ST58-10</strain>
    </source>
</reference>
<dbReference type="STRING" id="1821621.A8C75_16185"/>
<dbReference type="KEGG" id="mars:A8C75_16185"/>
<feature type="signal peptide" evidence="1">
    <location>
        <begin position="1"/>
        <end position="23"/>
    </location>
</feature>
<evidence type="ECO:0000256" key="1">
    <source>
        <dbReference type="SAM" id="SignalP"/>
    </source>
</evidence>
<dbReference type="AlphaFoldDB" id="A0A1A9F2A4"/>
<gene>
    <name evidence="2" type="ORF">A8C75_16185</name>
</gene>
<sequence length="213" mass="21874">MRLRLKRVAMVMAIYVSSAAALAGLPGVATLQVDAPQRAQPLSVTLWYPAAQGSEVVSIGDSAVLEGTPGLLDAPVAEGTFPLVLVSHGGMRSAPHLGEWIGAALAQRGFIALVVPAPRLGLQDAAIAPAELWKRPADISASLTALEHRIGAALIVDPEISSAFSAASLASIKTPVLALNQGEASDILPGLDASGLVGAVPALEYHTMVQARR</sequence>
<evidence type="ECO:0000313" key="3">
    <source>
        <dbReference type="Proteomes" id="UP000078070"/>
    </source>
</evidence>
<keyword evidence="3" id="KW-1185">Reference proteome</keyword>
<dbReference type="InterPro" id="IPR029058">
    <property type="entry name" value="AB_hydrolase_fold"/>
</dbReference>
<protein>
    <recommendedName>
        <fullName evidence="4">Dienelactone hydrolase</fullName>
    </recommendedName>
</protein>
<reference evidence="3" key="1">
    <citation type="submission" date="2016-05" db="EMBL/GenBank/DDBJ databases">
        <authorList>
            <person name="Baek K."/>
            <person name="Yang S.-J."/>
        </authorList>
    </citation>
    <scope>NUCLEOTIDE SEQUENCE [LARGE SCALE GENOMIC DNA]</scope>
    <source>
        <strain evidence="3">ST58-10</strain>
    </source>
</reference>
<dbReference type="EMBL" id="CP015839">
    <property type="protein sequence ID" value="ANG63863.1"/>
    <property type="molecule type" value="Genomic_DNA"/>
</dbReference>
<keyword evidence="1" id="KW-0732">Signal</keyword>
<evidence type="ECO:0000313" key="2">
    <source>
        <dbReference type="EMBL" id="ANG63863.1"/>
    </source>
</evidence>
<dbReference type="Proteomes" id="UP000078070">
    <property type="component" value="Chromosome"/>
</dbReference>
<name>A0A1A9F2A4_9GAMM</name>
<dbReference type="Gene3D" id="3.40.50.1820">
    <property type="entry name" value="alpha/beta hydrolase"/>
    <property type="match status" value="1"/>
</dbReference>
<proteinExistence type="predicted"/>
<evidence type="ECO:0008006" key="4">
    <source>
        <dbReference type="Google" id="ProtNLM"/>
    </source>
</evidence>
<feature type="chain" id="PRO_5008386632" description="Dienelactone hydrolase" evidence="1">
    <location>
        <begin position="24"/>
        <end position="213"/>
    </location>
</feature>
<accession>A0A1A9F2A4</accession>
<dbReference type="SUPFAM" id="SSF53474">
    <property type="entry name" value="alpha/beta-Hydrolases"/>
    <property type="match status" value="1"/>
</dbReference>
<organism evidence="2 3">
    <name type="scientific">Marinobacterium aestuarii</name>
    <dbReference type="NCBI Taxonomy" id="1821621"/>
    <lineage>
        <taxon>Bacteria</taxon>
        <taxon>Pseudomonadati</taxon>
        <taxon>Pseudomonadota</taxon>
        <taxon>Gammaproteobacteria</taxon>
        <taxon>Oceanospirillales</taxon>
        <taxon>Oceanospirillaceae</taxon>
        <taxon>Marinobacterium</taxon>
    </lineage>
</organism>